<comment type="caution">
    <text evidence="3">The sequence shown here is derived from an EMBL/GenBank/DDBJ whole genome shotgun (WGS) entry which is preliminary data.</text>
</comment>
<reference evidence="3 4" key="1">
    <citation type="submission" date="2018-10" db="EMBL/GenBank/DDBJ databases">
        <title>Genomic Encyclopedia of Type Strains, Phase IV (KMG-IV): sequencing the most valuable type-strain genomes for metagenomic binning, comparative biology and taxonomic classification.</title>
        <authorList>
            <person name="Goeker M."/>
        </authorList>
    </citation>
    <scope>NUCLEOTIDE SEQUENCE [LARGE SCALE GENOMIC DNA]</scope>
    <source>
        <strain evidence="3 4">DSM 22008</strain>
    </source>
</reference>
<dbReference type="PANTHER" id="PTHR34215">
    <property type="entry name" value="BLL0784 PROTEIN"/>
    <property type="match status" value="1"/>
</dbReference>
<dbReference type="PANTHER" id="PTHR34215:SF1">
    <property type="entry name" value="YLXR DOMAIN-CONTAINING PROTEIN"/>
    <property type="match status" value="1"/>
</dbReference>
<dbReference type="InterPro" id="IPR035931">
    <property type="entry name" value="YlxR-like_sf"/>
</dbReference>
<dbReference type="InParanoid" id="A0A420WET7"/>
<feature type="domain" description="YlxR" evidence="2">
    <location>
        <begin position="32"/>
        <end position="107"/>
    </location>
</feature>
<dbReference type="AlphaFoldDB" id="A0A420WET7"/>
<dbReference type="RefSeq" id="WP_121102251.1">
    <property type="nucleotide sequence ID" value="NZ_RBII01000002.1"/>
</dbReference>
<dbReference type="SUPFAM" id="SSF55315">
    <property type="entry name" value="L30e-like"/>
    <property type="match status" value="1"/>
</dbReference>
<evidence type="ECO:0000259" key="2">
    <source>
        <dbReference type="Pfam" id="PF04296"/>
    </source>
</evidence>
<protein>
    <recommendedName>
        <fullName evidence="2">YlxR domain-containing protein</fullName>
    </recommendedName>
</protein>
<dbReference type="Gene3D" id="3.30.1230.10">
    <property type="entry name" value="YlxR-like"/>
    <property type="match status" value="1"/>
</dbReference>
<evidence type="ECO:0000256" key="1">
    <source>
        <dbReference type="SAM" id="MobiDB-lite"/>
    </source>
</evidence>
<proteinExistence type="predicted"/>
<organism evidence="3 4">
    <name type="scientific">Litorimonas taeanensis</name>
    <dbReference type="NCBI Taxonomy" id="568099"/>
    <lineage>
        <taxon>Bacteria</taxon>
        <taxon>Pseudomonadati</taxon>
        <taxon>Pseudomonadota</taxon>
        <taxon>Alphaproteobacteria</taxon>
        <taxon>Maricaulales</taxon>
        <taxon>Robiginitomaculaceae</taxon>
    </lineage>
</organism>
<evidence type="ECO:0000313" key="3">
    <source>
        <dbReference type="EMBL" id="RKQ69489.1"/>
    </source>
</evidence>
<evidence type="ECO:0000313" key="4">
    <source>
        <dbReference type="Proteomes" id="UP000282211"/>
    </source>
</evidence>
<dbReference type="OrthoDB" id="9799836at2"/>
<accession>A0A420WET7</accession>
<dbReference type="NCBIfam" id="NF006622">
    <property type="entry name" value="PRK09190.1"/>
    <property type="match status" value="1"/>
</dbReference>
<dbReference type="Gene3D" id="3.30.1330.30">
    <property type="match status" value="1"/>
</dbReference>
<dbReference type="Pfam" id="PF04296">
    <property type="entry name" value="YlxR"/>
    <property type="match status" value="1"/>
</dbReference>
<dbReference type="EMBL" id="RBII01000002">
    <property type="protein sequence ID" value="RKQ69489.1"/>
    <property type="molecule type" value="Genomic_DNA"/>
</dbReference>
<dbReference type="InterPro" id="IPR007393">
    <property type="entry name" value="YlxR_dom"/>
</dbReference>
<dbReference type="InterPro" id="IPR037465">
    <property type="entry name" value="YlxR"/>
</dbReference>
<sequence>MRTPTDIANNENLSEEELEYGPDRRGHKSKERRCVALGEVRDPKDMVRFVKGPDNMVVPDIAGKLPGRGVWVSANLELLQKAIKSKAFARGFKSQVKMPDDLEGQVEAGLKRSVLGLLSMAKKSANIAMGYDQVIGMAREGVLGLRVEARDGAADGRGKIRTLSRAIARELELSDPTTIGCFTAYELGDCFGRDKMVHAGIKRGKLCKRLRLEAERLSGFVPLIPTDWDDYDHEVKKKES</sequence>
<name>A0A420WET7_9PROT</name>
<feature type="region of interest" description="Disordered" evidence="1">
    <location>
        <begin position="1"/>
        <end position="30"/>
    </location>
</feature>
<dbReference type="InterPro" id="IPR029064">
    <property type="entry name" value="Ribosomal_eL30-like_sf"/>
</dbReference>
<gene>
    <name evidence="3" type="ORF">DES40_2290</name>
</gene>
<keyword evidence="4" id="KW-1185">Reference proteome</keyword>
<dbReference type="CDD" id="cd00279">
    <property type="entry name" value="YlxR"/>
    <property type="match status" value="1"/>
</dbReference>
<dbReference type="Proteomes" id="UP000282211">
    <property type="component" value="Unassembled WGS sequence"/>
</dbReference>
<dbReference type="SUPFAM" id="SSF64376">
    <property type="entry name" value="YlxR-like"/>
    <property type="match status" value="1"/>
</dbReference>